<dbReference type="Gene3D" id="1.20.1640.10">
    <property type="entry name" value="Multidrug efflux transporter AcrB transmembrane domain"/>
    <property type="match status" value="1"/>
</dbReference>
<feature type="transmembrane region" description="Helical" evidence="1">
    <location>
        <begin position="34"/>
        <end position="63"/>
    </location>
</feature>
<reference evidence="2" key="1">
    <citation type="submission" date="2020-02" db="EMBL/GenBank/DDBJ databases">
        <title>Draft genome sequence of Candidatus Afipia apatlaquensis IBT-C3, a potential strain for decolorization of textile dyes.</title>
        <authorList>
            <person name="Sanchez-Reyes A."/>
            <person name="Breton-Deval L."/>
            <person name="Mangelson H."/>
            <person name="Sanchez-Flores A."/>
        </authorList>
    </citation>
    <scope>NUCLEOTIDE SEQUENCE [LARGE SCALE GENOMIC DNA]</scope>
    <source>
        <strain evidence="2">IBT-C3</strain>
    </source>
</reference>
<feature type="transmembrane region" description="Helical" evidence="1">
    <location>
        <begin position="84"/>
        <end position="106"/>
    </location>
</feature>
<dbReference type="GO" id="GO:0042910">
    <property type="term" value="F:xenobiotic transmembrane transporter activity"/>
    <property type="evidence" value="ECO:0007669"/>
    <property type="project" value="TreeGrafter"/>
</dbReference>
<protein>
    <submittedName>
        <fullName evidence="2">Hydrophobe/amphiphile efflux-1 family RND transporter</fullName>
    </submittedName>
</protein>
<evidence type="ECO:0000313" key="2">
    <source>
        <dbReference type="EMBL" id="NGX94090.1"/>
    </source>
</evidence>
<keyword evidence="1" id="KW-1133">Transmembrane helix</keyword>
<comment type="caution">
    <text evidence="2">The sequence shown here is derived from an EMBL/GenBank/DDBJ whole genome shotgun (WGS) entry which is preliminary data.</text>
</comment>
<feature type="transmembrane region" description="Helical" evidence="1">
    <location>
        <begin position="112"/>
        <end position="138"/>
    </location>
</feature>
<evidence type="ECO:0000313" key="3">
    <source>
        <dbReference type="Proteomes" id="UP000480266"/>
    </source>
</evidence>
<dbReference type="PRINTS" id="PR00702">
    <property type="entry name" value="ACRIFLAVINRP"/>
</dbReference>
<dbReference type="InterPro" id="IPR001036">
    <property type="entry name" value="Acrflvin-R"/>
</dbReference>
<keyword evidence="3" id="KW-1185">Reference proteome</keyword>
<sequence length="162" mass="17419">YESWFAPIAVILAVPLSLLGPMAVLTGLRIENNLYTQIGLILLIALSAKNAILIVEVALELHVRDRKPLLESAVEAARARFRPILMTSFAFILGVAPLVFATGAGASARKSIGITVFSGMLASTCLAVLFVPTFFVVIQRLENWRAERKARKAAAYPATAGP</sequence>
<dbReference type="SUPFAM" id="SSF82866">
    <property type="entry name" value="Multidrug efflux transporter AcrB transmembrane domain"/>
    <property type="match status" value="1"/>
</dbReference>
<dbReference type="EMBL" id="JAAMRR010000117">
    <property type="protein sequence ID" value="NGX94090.1"/>
    <property type="molecule type" value="Genomic_DNA"/>
</dbReference>
<dbReference type="Proteomes" id="UP000480266">
    <property type="component" value="Unassembled WGS sequence"/>
</dbReference>
<dbReference type="Pfam" id="PF00873">
    <property type="entry name" value="ACR_tran"/>
    <property type="match status" value="1"/>
</dbReference>
<name>A0A7C9VGQ3_9BRAD</name>
<dbReference type="AlphaFoldDB" id="A0A7C9VGQ3"/>
<gene>
    <name evidence="2" type="ORF">G4V63_02215</name>
</gene>
<dbReference type="PANTHER" id="PTHR32063">
    <property type="match status" value="1"/>
</dbReference>
<feature type="transmembrane region" description="Helical" evidence="1">
    <location>
        <begin position="7"/>
        <end position="28"/>
    </location>
</feature>
<keyword evidence="1" id="KW-0472">Membrane</keyword>
<feature type="non-terminal residue" evidence="2">
    <location>
        <position position="1"/>
    </location>
</feature>
<evidence type="ECO:0000256" key="1">
    <source>
        <dbReference type="SAM" id="Phobius"/>
    </source>
</evidence>
<proteinExistence type="predicted"/>
<accession>A0A7C9VGQ3</accession>
<dbReference type="PANTHER" id="PTHR32063:SF13">
    <property type="entry name" value="MULTIDRUG EFFLUX PUMP SUBUNIT ACRB-RELATED"/>
    <property type="match status" value="1"/>
</dbReference>
<organism evidence="2 3">
    <name type="scientific">Candidatus Afipia apatlaquensis</name>
    <dbReference type="NCBI Taxonomy" id="2712852"/>
    <lineage>
        <taxon>Bacteria</taxon>
        <taxon>Pseudomonadati</taxon>
        <taxon>Pseudomonadota</taxon>
        <taxon>Alphaproteobacteria</taxon>
        <taxon>Hyphomicrobiales</taxon>
        <taxon>Nitrobacteraceae</taxon>
        <taxon>Afipia</taxon>
    </lineage>
</organism>
<dbReference type="GO" id="GO:0005886">
    <property type="term" value="C:plasma membrane"/>
    <property type="evidence" value="ECO:0007669"/>
    <property type="project" value="TreeGrafter"/>
</dbReference>
<keyword evidence="1" id="KW-0812">Transmembrane</keyword>